<feature type="non-terminal residue" evidence="1">
    <location>
        <position position="217"/>
    </location>
</feature>
<protein>
    <submittedName>
        <fullName evidence="1">Uncharacterized protein</fullName>
    </submittedName>
</protein>
<dbReference type="Proteomes" id="UP000824261">
    <property type="component" value="Unassembled WGS sequence"/>
</dbReference>
<proteinExistence type="predicted"/>
<evidence type="ECO:0000313" key="1">
    <source>
        <dbReference type="EMBL" id="HIR02185.1"/>
    </source>
</evidence>
<dbReference type="EMBL" id="DVGB01000096">
    <property type="protein sequence ID" value="HIR02185.1"/>
    <property type="molecule type" value="Genomic_DNA"/>
</dbReference>
<name>A0A9D1A1P7_9ACTN</name>
<gene>
    <name evidence="1" type="ORF">IAA69_08000</name>
</gene>
<comment type="caution">
    <text evidence="1">The sequence shown here is derived from an EMBL/GenBank/DDBJ whole genome shotgun (WGS) entry which is preliminary data.</text>
</comment>
<organism evidence="1 2">
    <name type="scientific">Candidatus Aveggerthella stercoripullorum</name>
    <dbReference type="NCBI Taxonomy" id="2840688"/>
    <lineage>
        <taxon>Bacteria</taxon>
        <taxon>Bacillati</taxon>
        <taxon>Actinomycetota</taxon>
        <taxon>Coriobacteriia</taxon>
        <taxon>Eggerthellales</taxon>
        <taxon>Eggerthellaceae</taxon>
        <taxon>Eggerthellaceae incertae sedis</taxon>
        <taxon>Candidatus Aveggerthella</taxon>
    </lineage>
</organism>
<evidence type="ECO:0000313" key="2">
    <source>
        <dbReference type="Proteomes" id="UP000824261"/>
    </source>
</evidence>
<reference evidence="1" key="2">
    <citation type="journal article" date="2021" name="PeerJ">
        <title>Extensive microbial diversity within the chicken gut microbiome revealed by metagenomics and culture.</title>
        <authorList>
            <person name="Gilroy R."/>
            <person name="Ravi A."/>
            <person name="Getino M."/>
            <person name="Pursley I."/>
            <person name="Horton D.L."/>
            <person name="Alikhan N.F."/>
            <person name="Baker D."/>
            <person name="Gharbi K."/>
            <person name="Hall N."/>
            <person name="Watson M."/>
            <person name="Adriaenssens E.M."/>
            <person name="Foster-Nyarko E."/>
            <person name="Jarju S."/>
            <person name="Secka A."/>
            <person name="Antonio M."/>
            <person name="Oren A."/>
            <person name="Chaudhuri R.R."/>
            <person name="La Ragione R."/>
            <person name="Hildebrand F."/>
            <person name="Pallen M.J."/>
        </authorList>
    </citation>
    <scope>NUCLEOTIDE SEQUENCE</scope>
    <source>
        <strain evidence="1">ChiGjej1B1-2707</strain>
    </source>
</reference>
<dbReference type="AlphaFoldDB" id="A0A9D1A1P7"/>
<sequence>MSNHVATITKDEGRCSFSRKALSVFMAVLLAFLMMPMVPAESALAAAADDQQTWADGTFEWNVEEDEFDNYVVEPNDVFAPTKVADALGNEMSAGDYTLVYFKMAGTEPMTSDVIVGTTATSGDSMTGVAGGMPTEEGKYFVAVVKTPLPKNLVPADGQTWDDWDATIYKTQAFEVKAAKKSLEGAYAVEGDDANDTSFMYTGEKLEIAFAIDGKIV</sequence>
<reference evidence="1" key="1">
    <citation type="submission" date="2020-10" db="EMBL/GenBank/DDBJ databases">
        <authorList>
            <person name="Gilroy R."/>
        </authorList>
    </citation>
    <scope>NUCLEOTIDE SEQUENCE</scope>
    <source>
        <strain evidence="1">ChiGjej1B1-2707</strain>
    </source>
</reference>
<accession>A0A9D1A1P7</accession>